<dbReference type="NCBIfam" id="TIGR03959">
    <property type="entry name" value="hyd_TM1266"/>
    <property type="match status" value="1"/>
</dbReference>
<gene>
    <name evidence="1" type="ORF">H8711_03535</name>
</gene>
<proteinExistence type="predicted"/>
<dbReference type="RefSeq" id="WP_249282159.1">
    <property type="nucleotide sequence ID" value="NZ_JACRST010000003.1"/>
</dbReference>
<dbReference type="Proteomes" id="UP000653127">
    <property type="component" value="Unassembled WGS sequence"/>
</dbReference>
<dbReference type="SUPFAM" id="SSF55021">
    <property type="entry name" value="ACT-like"/>
    <property type="match status" value="1"/>
</dbReference>
<organism evidence="1 2">
    <name type="scientific">Ligaoa zhengdingensis</name>
    <dbReference type="NCBI Taxonomy" id="2763658"/>
    <lineage>
        <taxon>Bacteria</taxon>
        <taxon>Bacillati</taxon>
        <taxon>Bacillota</taxon>
        <taxon>Clostridia</taxon>
        <taxon>Eubacteriales</taxon>
        <taxon>Oscillospiraceae</taxon>
        <taxon>Ligaoa</taxon>
    </lineage>
</organism>
<dbReference type="InterPro" id="IPR027271">
    <property type="entry name" value="Acetolactate_synth/TF_NikR_C"/>
</dbReference>
<dbReference type="AlphaFoldDB" id="A0A926DYN8"/>
<sequence length="87" mass="9172">MVTRIALIGIIVEEPSSTERLNALLHEFSNYIVGRMGVPYRERGISIISIIVDAPADVISSLSGKLGMLPGVAAKTMYSKAGGSHGS</sequence>
<reference evidence="1" key="1">
    <citation type="submission" date="2020-08" db="EMBL/GenBank/DDBJ databases">
        <title>Genome public.</title>
        <authorList>
            <person name="Liu C."/>
            <person name="Sun Q."/>
        </authorList>
    </citation>
    <scope>NUCLEOTIDE SEQUENCE</scope>
    <source>
        <strain evidence="1">NSJ-31</strain>
    </source>
</reference>
<accession>A0A926DYN8</accession>
<comment type="caution">
    <text evidence="1">The sequence shown here is derived from an EMBL/GenBank/DDBJ whole genome shotgun (WGS) entry which is preliminary data.</text>
</comment>
<keyword evidence="2" id="KW-1185">Reference proteome</keyword>
<protein>
    <submittedName>
        <fullName evidence="1">Iron-only hydrogenase system regulator</fullName>
    </submittedName>
</protein>
<name>A0A926DYN8_9FIRM</name>
<dbReference type="InterPro" id="IPR023860">
    <property type="entry name" value="FeFe-hyd_TM1266"/>
</dbReference>
<evidence type="ECO:0000313" key="1">
    <source>
        <dbReference type="EMBL" id="MBC8546007.1"/>
    </source>
</evidence>
<evidence type="ECO:0000313" key="2">
    <source>
        <dbReference type="Proteomes" id="UP000653127"/>
    </source>
</evidence>
<dbReference type="InterPro" id="IPR045865">
    <property type="entry name" value="ACT-like_dom_sf"/>
</dbReference>
<dbReference type="Pfam" id="PF21699">
    <property type="entry name" value="TM1266-like"/>
    <property type="match status" value="1"/>
</dbReference>
<dbReference type="EMBL" id="JACRST010000003">
    <property type="protein sequence ID" value="MBC8546007.1"/>
    <property type="molecule type" value="Genomic_DNA"/>
</dbReference>
<dbReference type="Gene3D" id="3.30.70.1150">
    <property type="entry name" value="ACT-like. Chain A, domain 2"/>
    <property type="match status" value="1"/>
</dbReference>